<dbReference type="GO" id="GO:0006886">
    <property type="term" value="P:intracellular protein transport"/>
    <property type="evidence" value="ECO:0007669"/>
    <property type="project" value="InterPro"/>
</dbReference>
<dbReference type="Proteomes" id="UP000694867">
    <property type="component" value="Unplaced"/>
</dbReference>
<dbReference type="GO" id="GO:0005198">
    <property type="term" value="F:structural molecule activity"/>
    <property type="evidence" value="ECO:0007669"/>
    <property type="project" value="InterPro"/>
</dbReference>
<dbReference type="Pfam" id="PF14806">
    <property type="entry name" value="Coatomer_b_Cpla"/>
    <property type="match status" value="1"/>
</dbReference>
<comment type="subcellular location">
    <subcellularLocation>
        <location evidence="12">Cytoplasm</location>
    </subcellularLocation>
    <subcellularLocation>
        <location evidence="1 12">Golgi apparatus membrane</location>
        <topology evidence="1 12">Peripheral membrane protein</topology>
        <orientation evidence="1 12">Cytoplasmic side</orientation>
    </subcellularLocation>
    <subcellularLocation>
        <location evidence="12">Cytoplasmic vesicle</location>
        <location evidence="12">COPI-coated vesicle membrane</location>
        <topology evidence="12">Peripheral membrane protein</topology>
        <orientation evidence="12">Cytoplasmic side</orientation>
    </subcellularLocation>
</comment>
<evidence type="ECO:0000259" key="15">
    <source>
        <dbReference type="Pfam" id="PF14806"/>
    </source>
</evidence>
<dbReference type="AlphaFoldDB" id="A0AAJ6QV45"/>
<dbReference type="InterPro" id="IPR002553">
    <property type="entry name" value="Clathrin/coatomer_adapt-like_N"/>
</dbReference>
<reference evidence="17" key="1">
    <citation type="submission" date="2025-08" db="UniProtKB">
        <authorList>
            <consortium name="RefSeq"/>
        </authorList>
    </citation>
    <scope>IDENTIFICATION</scope>
</reference>
<dbReference type="GO" id="GO:0006891">
    <property type="term" value="P:intra-Golgi vesicle-mediated transport"/>
    <property type="evidence" value="ECO:0007669"/>
    <property type="project" value="TreeGrafter"/>
</dbReference>
<dbReference type="Pfam" id="PF01602">
    <property type="entry name" value="Adaptin_N"/>
    <property type="match status" value="1"/>
</dbReference>
<evidence type="ECO:0000256" key="6">
    <source>
        <dbReference type="ARBA" id="ARBA00022892"/>
    </source>
</evidence>
<evidence type="ECO:0000256" key="2">
    <source>
        <dbReference type="ARBA" id="ARBA00017024"/>
    </source>
</evidence>
<keyword evidence="5" id="KW-0677">Repeat</keyword>
<evidence type="ECO:0000256" key="4">
    <source>
        <dbReference type="ARBA" id="ARBA00022490"/>
    </source>
</evidence>
<dbReference type="InterPro" id="IPR011710">
    <property type="entry name" value="Coatomer_bsu_C"/>
</dbReference>
<evidence type="ECO:0000256" key="5">
    <source>
        <dbReference type="ARBA" id="ARBA00022737"/>
    </source>
</evidence>
<keyword evidence="4 12" id="KW-0963">Cytoplasm</keyword>
<dbReference type="Gene3D" id="1.25.10.10">
    <property type="entry name" value="Leucine-rich Repeat Variant"/>
    <property type="match status" value="1"/>
</dbReference>
<dbReference type="SUPFAM" id="SSF48371">
    <property type="entry name" value="ARM repeat"/>
    <property type="match status" value="1"/>
</dbReference>
<keyword evidence="10 12" id="KW-0968">Cytoplasmic vesicle</keyword>
<proteinExistence type="predicted"/>
<dbReference type="KEGG" id="goe:100904053"/>
<evidence type="ECO:0000256" key="3">
    <source>
        <dbReference type="ARBA" id="ARBA00022448"/>
    </source>
</evidence>
<dbReference type="GeneID" id="100904053"/>
<sequence length="971" mass="108386">MEDPCYTLTAPLEDNDVQEMGIRNDFEKGDPKKQAKALEHLINKMMHGERFSPSMLMTVIRFLLPSNDHTIKKLLLIFWEIVPKRDQNKKLLQEMILVCDAYRKDLQHPNEFIRGSTLRFLCKLKEPELLEPLVPAITACLQHRHSYVRKNAVLAILEIYKNFNQLIPDGPELIADSLDIEHDQSCRRNAFLALMTLDRERALNYLADIAEQVDRLSEPLQLIIIKFIYEICHDNPSERSKFIKMVYLLLNASSPSVKFEAAGVLVTLSQAPAAIKAAAGAYIDLVVKSDNNVKLIVLDNLISLKEEHSKLLQDIVMDLFRVLGASDLEVRRKALKLALDLISAKYVPEMVGAISKEIAKTEAATADNTDEHYRELLVKTLHRLAIKYPDSMQEVVPVVLDLLSDQNACVAEAVLSFIREILHKYEHARRFIVTKLTEVFPQICGSSTHRSALWLLGEYCASPDQIVAFMKCVRNSLGELPIVESETAELNKDAEDAANDDENRVNGSTEAVVTTRVTADGTYATQTAMTSEKKVDSNEKKRPPLRQYLYEGDFFIGAALASDLVKVTLRYVKLVNDPHLQHGFIAGVMLVLTTILNYGQSDLPEKQISEDDSKKISMCLKLLLENVHDDQLDLAAQTRGALDHMLAIKSEQENTLEKKSAEVKLPAKDSQVDDCISFSLLTPKGAGHEATENIFEISLARAVQGNRDLHAGDLLKNSKLSKVTQLTGLYDPVYAEAYVQATEFDICLDVLIVNQTSDTLQHCILELATLGDDLKLLQKPSSVTLAPFDFCNMKATIKVGAADNGTIFGNIVYDVKGGTNVVVLNDIKIDIIDYIMPSVCSDADFRKMWAAFEWENKVSVNTPLRDLNDYLQTLIEATNMNCLTPEQALKGDCGFLAANLYAKSIFGEHAVANVSIEKRSKDLHPHSIISGHIRIRAKSQGMAICIGEKMRDIQRSTVPDRSAPATVPTEA</sequence>
<keyword evidence="3 12" id="KW-0813">Transport</keyword>
<keyword evidence="7 12" id="KW-0653">Protein transport</keyword>
<evidence type="ECO:0000259" key="14">
    <source>
        <dbReference type="Pfam" id="PF07718"/>
    </source>
</evidence>
<feature type="domain" description="Coatomer beta subunit C-terminal" evidence="14">
    <location>
        <begin position="672"/>
        <end position="814"/>
    </location>
</feature>
<keyword evidence="16" id="KW-1185">Reference proteome</keyword>
<feature type="domain" description="Coatomer beta subunit appendage platform" evidence="15">
    <location>
        <begin position="820"/>
        <end position="950"/>
    </location>
</feature>
<dbReference type="PIRSF" id="PIRSF005727">
    <property type="entry name" value="Coatomer_beta_subunit"/>
    <property type="match status" value="1"/>
</dbReference>
<feature type="domain" description="Clathrin/coatomer adaptor adaptin-like N-terminal" evidence="13">
    <location>
        <begin position="22"/>
        <end position="489"/>
    </location>
</feature>
<keyword evidence="9 12" id="KW-0472">Membrane</keyword>
<dbReference type="GO" id="GO:0000139">
    <property type="term" value="C:Golgi membrane"/>
    <property type="evidence" value="ECO:0007669"/>
    <property type="project" value="UniProtKB-SubCell"/>
</dbReference>
<dbReference type="PANTHER" id="PTHR10635:SF0">
    <property type="entry name" value="COATOMER SUBUNIT BETA"/>
    <property type="match status" value="1"/>
</dbReference>
<protein>
    <recommendedName>
        <fullName evidence="2 12">Coatomer subunit beta</fullName>
    </recommendedName>
    <alternativeName>
        <fullName evidence="11 12">Beta-coat protein</fullName>
    </alternativeName>
</protein>
<evidence type="ECO:0000256" key="11">
    <source>
        <dbReference type="ARBA" id="ARBA00030841"/>
    </source>
</evidence>
<dbReference type="GO" id="GO:0030126">
    <property type="term" value="C:COPI vesicle coat"/>
    <property type="evidence" value="ECO:0007669"/>
    <property type="project" value="InterPro"/>
</dbReference>
<name>A0AAJ6QV45_9ACAR</name>
<comment type="subunit">
    <text evidence="12">Oligomeric complex that consists of at least the alpha, beta, beta', gamma, delta, epsilon and zeta subunits.</text>
</comment>
<evidence type="ECO:0000256" key="1">
    <source>
        <dbReference type="ARBA" id="ARBA00004255"/>
    </source>
</evidence>
<evidence type="ECO:0000256" key="7">
    <source>
        <dbReference type="ARBA" id="ARBA00022927"/>
    </source>
</evidence>
<accession>A0AAJ6QV45</accession>
<evidence type="ECO:0000256" key="12">
    <source>
        <dbReference type="PIRNR" id="PIRNR005727"/>
    </source>
</evidence>
<keyword evidence="8 12" id="KW-0333">Golgi apparatus</keyword>
<evidence type="ECO:0000313" key="17">
    <source>
        <dbReference type="RefSeq" id="XP_003746781.1"/>
    </source>
</evidence>
<evidence type="ECO:0000256" key="10">
    <source>
        <dbReference type="ARBA" id="ARBA00023329"/>
    </source>
</evidence>
<dbReference type="InterPro" id="IPR011989">
    <property type="entry name" value="ARM-like"/>
</dbReference>
<dbReference type="InterPro" id="IPR016024">
    <property type="entry name" value="ARM-type_fold"/>
</dbReference>
<evidence type="ECO:0000256" key="9">
    <source>
        <dbReference type="ARBA" id="ARBA00023136"/>
    </source>
</evidence>
<dbReference type="CTD" id="32820"/>
<dbReference type="InterPro" id="IPR029446">
    <property type="entry name" value="COPB1_appendage_platform_dom"/>
</dbReference>
<evidence type="ECO:0000313" key="16">
    <source>
        <dbReference type="Proteomes" id="UP000694867"/>
    </source>
</evidence>
<dbReference type="InterPro" id="IPR016460">
    <property type="entry name" value="COPB1"/>
</dbReference>
<evidence type="ECO:0000259" key="13">
    <source>
        <dbReference type="Pfam" id="PF01602"/>
    </source>
</evidence>
<evidence type="ECO:0000256" key="8">
    <source>
        <dbReference type="ARBA" id="ARBA00023034"/>
    </source>
</evidence>
<dbReference type="RefSeq" id="XP_003746781.1">
    <property type="nucleotide sequence ID" value="XM_003746733.1"/>
</dbReference>
<dbReference type="GO" id="GO:0006888">
    <property type="term" value="P:endoplasmic reticulum to Golgi vesicle-mediated transport"/>
    <property type="evidence" value="ECO:0007669"/>
    <property type="project" value="TreeGrafter"/>
</dbReference>
<keyword evidence="6 12" id="KW-0931">ER-Golgi transport</keyword>
<comment type="function">
    <text evidence="12">The coatomer is a cytosolic protein complex that binds to dilysine motifs and reversibly associates with Golgi non-clathrin-coated vesicles, which further mediate biosynthetic protein transport from the ER, via the Golgi up to the trans Golgi network. Coatomer complex is required for budding from Golgi membranes, and is essential for the retrograde Golgi-to-ER transport of dilysine-tagged proteins.</text>
</comment>
<gene>
    <name evidence="17" type="primary">LOC100904053</name>
</gene>
<organism evidence="16 17">
    <name type="scientific">Galendromus occidentalis</name>
    <name type="common">western predatory mite</name>
    <dbReference type="NCBI Taxonomy" id="34638"/>
    <lineage>
        <taxon>Eukaryota</taxon>
        <taxon>Metazoa</taxon>
        <taxon>Ecdysozoa</taxon>
        <taxon>Arthropoda</taxon>
        <taxon>Chelicerata</taxon>
        <taxon>Arachnida</taxon>
        <taxon>Acari</taxon>
        <taxon>Parasitiformes</taxon>
        <taxon>Mesostigmata</taxon>
        <taxon>Gamasina</taxon>
        <taxon>Phytoseioidea</taxon>
        <taxon>Phytoseiidae</taxon>
        <taxon>Typhlodrominae</taxon>
        <taxon>Galendromus</taxon>
    </lineage>
</organism>
<dbReference type="PANTHER" id="PTHR10635">
    <property type="entry name" value="COATOMER SUBUNIT BETA"/>
    <property type="match status" value="1"/>
</dbReference>
<dbReference type="Pfam" id="PF07718">
    <property type="entry name" value="Coatamer_beta_C"/>
    <property type="match status" value="1"/>
</dbReference>